<evidence type="ECO:0000256" key="7">
    <source>
        <dbReference type="ARBA" id="ARBA00023277"/>
    </source>
</evidence>
<feature type="region of interest" description="Disordered" evidence="11">
    <location>
        <begin position="118"/>
        <end position="139"/>
    </location>
</feature>
<dbReference type="InterPro" id="IPR036908">
    <property type="entry name" value="RlpA-like_sf"/>
</dbReference>
<sequence>MMKVTFLLCLTLLNFPSSTPCVVTYGQCGGLNYNGATDCCAPSTCQYNNDWYSQCLPGASQSSSTTKASSSSTKASNQGCSAVYGQCGGTGWTGATQCCAGSTCVYKEQYYSQCLPTSTASTASSSTAKSSSSSSTTVKSTTASSTTAKTTTAGNDGRQNGVTTRYWDCCKASCGWSGKASVTNPVKTCAKDGITAVDVNTQSGCNGGTAYMCNNQQPWNVSSTLSYGYAAAYIANQRESDWCCACYSLVFTSGSVAGKELIVQVTNTGGDLGNNHFDLQMPGGGVGIFDGCSSQFPSVSKSSWGQQYGGISSRSDCDKLPAVLRSGCLWRFDWFMNADNPQMRFKQVTCPAVLTANTQCVRK</sequence>
<feature type="domain" description="CBM1" evidence="13">
    <location>
        <begin position="20"/>
        <end position="56"/>
    </location>
</feature>
<evidence type="ECO:0000256" key="5">
    <source>
        <dbReference type="ARBA" id="ARBA00022801"/>
    </source>
</evidence>
<keyword evidence="17" id="KW-1185">Reference proteome</keyword>
<evidence type="ECO:0000259" key="13">
    <source>
        <dbReference type="PROSITE" id="PS51164"/>
    </source>
</evidence>
<evidence type="ECO:0000256" key="9">
    <source>
        <dbReference type="ARBA" id="ARBA00023326"/>
    </source>
</evidence>
<dbReference type="Proteomes" id="UP000663828">
    <property type="component" value="Unassembled WGS sequence"/>
</dbReference>
<dbReference type="GO" id="GO:0030248">
    <property type="term" value="F:cellulose binding"/>
    <property type="evidence" value="ECO:0007669"/>
    <property type="project" value="InterPro"/>
</dbReference>
<dbReference type="EMBL" id="CAJNOR010002743">
    <property type="protein sequence ID" value="CAF1334641.1"/>
    <property type="molecule type" value="Genomic_DNA"/>
</dbReference>
<evidence type="ECO:0000313" key="15">
    <source>
        <dbReference type="EMBL" id="CAF0854754.1"/>
    </source>
</evidence>
<keyword evidence="9" id="KW-0624">Polysaccharide degradation</keyword>
<feature type="chain" id="PRO_5035545121" description="Cellulase" evidence="12">
    <location>
        <begin position="22"/>
        <end position="363"/>
    </location>
</feature>
<accession>A0A0E3Z7U1</accession>
<dbReference type="SUPFAM" id="SSF50685">
    <property type="entry name" value="Barwin-like endoglucanases"/>
    <property type="match status" value="1"/>
</dbReference>
<reference evidence="15" key="3">
    <citation type="submission" date="2021-02" db="EMBL/GenBank/DDBJ databases">
        <authorList>
            <person name="Nowell W R."/>
        </authorList>
    </citation>
    <scope>NUCLEOTIDE SEQUENCE</scope>
</reference>
<evidence type="ECO:0000256" key="10">
    <source>
        <dbReference type="PROSITE-ProRule" id="PRU10069"/>
    </source>
</evidence>
<evidence type="ECO:0000256" key="3">
    <source>
        <dbReference type="ARBA" id="ARBA00012601"/>
    </source>
</evidence>
<feature type="active site" description="Nucleophile" evidence="10">
    <location>
        <position position="168"/>
    </location>
</feature>
<reference evidence="14" key="2">
    <citation type="journal article" date="2015" name="Gene">
        <title>Multiple horizontally acquired genes from fungal and prokaryotic donors encode cellulolytic enzymes in the bdelloid rotifer Adineta ricciae.</title>
        <authorList>
            <person name="Szydlowski L."/>
            <person name="Boschetti C."/>
            <person name="Crisp A."/>
            <person name="Barbosa E.G."/>
            <person name="Tunnacliffe A."/>
        </authorList>
    </citation>
    <scope>NUCLEOTIDE SEQUENCE</scope>
</reference>
<dbReference type="GO" id="GO:0008810">
    <property type="term" value="F:cellulase activity"/>
    <property type="evidence" value="ECO:0007669"/>
    <property type="project" value="UniProtKB-EC"/>
</dbReference>
<evidence type="ECO:0000256" key="6">
    <source>
        <dbReference type="ARBA" id="ARBA00023001"/>
    </source>
</evidence>
<dbReference type="AlphaFoldDB" id="A0A0E3Z7U1"/>
<dbReference type="SMART" id="SM00236">
    <property type="entry name" value="fCBD"/>
    <property type="match status" value="2"/>
</dbReference>
<evidence type="ECO:0000256" key="8">
    <source>
        <dbReference type="ARBA" id="ARBA00023295"/>
    </source>
</evidence>
<comment type="catalytic activity">
    <reaction evidence="1 10">
        <text>Endohydrolysis of (1-&gt;4)-beta-D-glucosidic linkages in cellulose, lichenin and cereal beta-D-glucans.</text>
        <dbReference type="EC" id="3.2.1.4"/>
    </reaction>
</comment>
<reference evidence="14" key="1">
    <citation type="submission" date="2014-12" db="EMBL/GenBank/DDBJ databases">
        <authorList>
            <person name="Szydlowski L.M."/>
        </authorList>
    </citation>
    <scope>NUCLEOTIDE SEQUENCE</scope>
</reference>
<dbReference type="EMBL" id="KP245719">
    <property type="protein sequence ID" value="AKC91346.1"/>
    <property type="molecule type" value="mRNA"/>
</dbReference>
<dbReference type="PANTHER" id="PTHR39730:SF1">
    <property type="entry name" value="ENDOGLUCANASE 1"/>
    <property type="match status" value="1"/>
</dbReference>
<dbReference type="InterPro" id="IPR035971">
    <property type="entry name" value="CBD_sf"/>
</dbReference>
<dbReference type="InterPro" id="IPR000254">
    <property type="entry name" value="CBD"/>
</dbReference>
<dbReference type="Gene3D" id="2.40.40.10">
    <property type="entry name" value="RlpA-like domain"/>
    <property type="match status" value="1"/>
</dbReference>
<dbReference type="EMBL" id="CAJNOJ010000023">
    <property type="protein sequence ID" value="CAF0854754.1"/>
    <property type="molecule type" value="Genomic_DNA"/>
</dbReference>
<keyword evidence="6" id="KW-0136">Cellulose degradation</keyword>
<dbReference type="Pfam" id="PF00734">
    <property type="entry name" value="CBM_1"/>
    <property type="match status" value="2"/>
</dbReference>
<evidence type="ECO:0000256" key="11">
    <source>
        <dbReference type="SAM" id="MobiDB-lite"/>
    </source>
</evidence>
<name>A0A0E3Z7U1_ADIRI</name>
<dbReference type="PROSITE" id="PS01140">
    <property type="entry name" value="GLYCOSYL_HYDROL_F45"/>
    <property type="match status" value="1"/>
</dbReference>
<dbReference type="PANTHER" id="PTHR39730">
    <property type="entry name" value="ENDOGLUCANASE 1"/>
    <property type="match status" value="1"/>
</dbReference>
<feature type="signal peptide" evidence="12">
    <location>
        <begin position="1"/>
        <end position="21"/>
    </location>
</feature>
<dbReference type="Proteomes" id="UP000663852">
    <property type="component" value="Unassembled WGS sequence"/>
</dbReference>
<dbReference type="SUPFAM" id="SSF57180">
    <property type="entry name" value="Cellulose-binding domain"/>
    <property type="match status" value="2"/>
</dbReference>
<dbReference type="PROSITE" id="PS00562">
    <property type="entry name" value="CBM1_1"/>
    <property type="match status" value="1"/>
</dbReference>
<comment type="similarity">
    <text evidence="2">Belongs to the glycosyl hydrolase 45 (cellulase K) family.</text>
</comment>
<evidence type="ECO:0000256" key="2">
    <source>
        <dbReference type="ARBA" id="ARBA00007793"/>
    </source>
</evidence>
<evidence type="ECO:0000256" key="1">
    <source>
        <dbReference type="ARBA" id="ARBA00000966"/>
    </source>
</evidence>
<evidence type="ECO:0000256" key="4">
    <source>
        <dbReference type="ARBA" id="ARBA00022729"/>
    </source>
</evidence>
<dbReference type="GO" id="GO:0005576">
    <property type="term" value="C:extracellular region"/>
    <property type="evidence" value="ECO:0007669"/>
    <property type="project" value="InterPro"/>
</dbReference>
<dbReference type="InterPro" id="IPR052288">
    <property type="entry name" value="GH45_Enzymes"/>
</dbReference>
<gene>
    <name evidence="14" type="primary">eng-2</name>
    <name evidence="15" type="ORF">EDS130_LOCUS7493</name>
    <name evidence="16" type="ORF">XAT740_LOCUS30620</name>
</gene>
<keyword evidence="5 14" id="KW-0378">Hydrolase</keyword>
<evidence type="ECO:0000256" key="12">
    <source>
        <dbReference type="SAM" id="SignalP"/>
    </source>
</evidence>
<keyword evidence="7" id="KW-0119">Carbohydrate metabolism</keyword>
<proteinExistence type="evidence at transcript level"/>
<evidence type="ECO:0000313" key="17">
    <source>
        <dbReference type="Proteomes" id="UP000663828"/>
    </source>
</evidence>
<protein>
    <recommendedName>
        <fullName evidence="3 10">Cellulase</fullName>
        <ecNumber evidence="3 10">3.2.1.4</ecNumber>
    </recommendedName>
</protein>
<feature type="domain" description="CBM1" evidence="13">
    <location>
        <begin position="79"/>
        <end position="115"/>
    </location>
</feature>
<evidence type="ECO:0000313" key="14">
    <source>
        <dbReference type="EMBL" id="AKC91346.1"/>
    </source>
</evidence>
<dbReference type="GO" id="GO:0030245">
    <property type="term" value="P:cellulose catabolic process"/>
    <property type="evidence" value="ECO:0007669"/>
    <property type="project" value="UniProtKB-KW"/>
</dbReference>
<dbReference type="PROSITE" id="PS51164">
    <property type="entry name" value="CBM1_2"/>
    <property type="match status" value="2"/>
</dbReference>
<organism evidence="14">
    <name type="scientific">Adineta ricciae</name>
    <name type="common">Rotifer</name>
    <dbReference type="NCBI Taxonomy" id="249248"/>
    <lineage>
        <taxon>Eukaryota</taxon>
        <taxon>Metazoa</taxon>
        <taxon>Spiralia</taxon>
        <taxon>Gnathifera</taxon>
        <taxon>Rotifera</taxon>
        <taxon>Eurotatoria</taxon>
        <taxon>Bdelloidea</taxon>
        <taxon>Adinetida</taxon>
        <taxon>Adinetidae</taxon>
        <taxon>Adineta</taxon>
    </lineage>
</organism>
<dbReference type="InterPro" id="IPR000334">
    <property type="entry name" value="Glyco_hydro_45"/>
</dbReference>
<dbReference type="EC" id="3.2.1.4" evidence="3 10"/>
<dbReference type="OrthoDB" id="10024969at2759"/>
<keyword evidence="4 12" id="KW-0732">Signal</keyword>
<keyword evidence="8 14" id="KW-0326">Glycosidase</keyword>
<evidence type="ECO:0000313" key="16">
    <source>
        <dbReference type="EMBL" id="CAF1334641.1"/>
    </source>
</evidence>
<dbReference type="Pfam" id="PF02015">
    <property type="entry name" value="Glyco_hydro_45"/>
    <property type="match status" value="1"/>
</dbReference>